<evidence type="ECO:0000313" key="7">
    <source>
        <dbReference type="Proteomes" id="UP000008710"/>
    </source>
</evidence>
<proteinExistence type="predicted"/>
<dbReference type="InterPro" id="IPR036188">
    <property type="entry name" value="FAD/NAD-bd_sf"/>
</dbReference>
<dbReference type="GO" id="GO:0008202">
    <property type="term" value="P:steroid metabolic process"/>
    <property type="evidence" value="ECO:0007669"/>
    <property type="project" value="UniProtKB-ARBA"/>
</dbReference>
<geneLocation type="plasmid" evidence="6 7">
    <name>pRHL1</name>
</geneLocation>
<evidence type="ECO:0000256" key="3">
    <source>
        <dbReference type="ARBA" id="ARBA00022827"/>
    </source>
</evidence>
<gene>
    <name evidence="6" type="ordered locus">RHA1_ro09025</name>
</gene>
<dbReference type="Proteomes" id="UP000008710">
    <property type="component" value="Plasmid pRHL1"/>
</dbReference>
<organism evidence="6 7">
    <name type="scientific">Rhodococcus jostii (strain RHA1)</name>
    <dbReference type="NCBI Taxonomy" id="101510"/>
    <lineage>
        <taxon>Bacteria</taxon>
        <taxon>Bacillati</taxon>
        <taxon>Actinomycetota</taxon>
        <taxon>Actinomycetes</taxon>
        <taxon>Mycobacteriales</taxon>
        <taxon>Nocardiaceae</taxon>
        <taxon>Rhodococcus</taxon>
    </lineage>
</organism>
<dbReference type="SUPFAM" id="SSF51905">
    <property type="entry name" value="FAD/NAD(P)-binding domain"/>
    <property type="match status" value="1"/>
</dbReference>
<dbReference type="SUPFAM" id="SSF56425">
    <property type="entry name" value="Succinate dehydrogenase/fumarate reductase flavoprotein, catalytic domain"/>
    <property type="match status" value="1"/>
</dbReference>
<sequence length="197" mass="21158">MGPRYHSPRRPFDVFPVDHRRYLRRSNGERFVNESGPKDRIGRTALRALDNGNLSLPYWIVFDDREGAVPPVKSTSVSMVEQEKFVDAGLWHTADTLEELAEMIGVPGDAAAMGLSDLSTKGGIRTDAVGRALDGSGRPIPGLYASGNTMAAPSGEAYPAGGNPIATSMLFSHLASLDIARNHDTVFETDKEAAGTS</sequence>
<accession>Q0RXB7</accession>
<dbReference type="InterPro" id="IPR003953">
    <property type="entry name" value="FAD-dep_OxRdtase_2_FAD-bd"/>
</dbReference>
<keyword evidence="6" id="KW-0614">Plasmid</keyword>
<dbReference type="EMBL" id="CP000432">
    <property type="protein sequence ID" value="ABH00069.1"/>
    <property type="molecule type" value="Genomic_DNA"/>
</dbReference>
<dbReference type="Pfam" id="PF00890">
    <property type="entry name" value="FAD_binding_2"/>
    <property type="match status" value="1"/>
</dbReference>
<feature type="domain" description="FAD-dependent oxidoreductase 2 FAD-binding" evidence="5">
    <location>
        <begin position="22"/>
        <end position="164"/>
    </location>
</feature>
<protein>
    <recommendedName>
        <fullName evidence="5">FAD-dependent oxidoreductase 2 FAD-binding domain-containing protein</fullName>
    </recommendedName>
</protein>
<dbReference type="GO" id="GO:0033765">
    <property type="term" value="F:steroid dehydrogenase activity, acting on the CH-CH group of donors"/>
    <property type="evidence" value="ECO:0007669"/>
    <property type="project" value="UniProtKB-ARBA"/>
</dbReference>
<reference evidence="7" key="1">
    <citation type="journal article" date="2006" name="Proc. Natl. Acad. Sci. U.S.A.">
        <title>The complete genome of Rhodococcus sp. RHA1 provides insights into a catabolic powerhouse.</title>
        <authorList>
            <person name="McLeod M.P."/>
            <person name="Warren R.L."/>
            <person name="Hsiao W.W.L."/>
            <person name="Araki N."/>
            <person name="Myhre M."/>
            <person name="Fernandes C."/>
            <person name="Miyazawa D."/>
            <person name="Wong W."/>
            <person name="Lillquist A.L."/>
            <person name="Wang D."/>
            <person name="Dosanjh M."/>
            <person name="Hara H."/>
            <person name="Petrescu A."/>
            <person name="Morin R.D."/>
            <person name="Yang G."/>
            <person name="Stott J.M."/>
            <person name="Schein J.E."/>
            <person name="Shin H."/>
            <person name="Smailus D."/>
            <person name="Siddiqui A.S."/>
            <person name="Marra M.A."/>
            <person name="Jones S.J.M."/>
            <person name="Holt R."/>
            <person name="Brinkman F.S.L."/>
            <person name="Miyauchi K."/>
            <person name="Fukuda M."/>
            <person name="Davies J.E."/>
            <person name="Mohn W.W."/>
            <person name="Eltis L.D."/>
        </authorList>
    </citation>
    <scope>NUCLEOTIDE SEQUENCE [LARGE SCALE GENOMIC DNA]</scope>
    <source>
        <strain evidence="7">RHA1</strain>
    </source>
</reference>
<keyword evidence="4" id="KW-0560">Oxidoreductase</keyword>
<dbReference type="AlphaFoldDB" id="Q0RXB7"/>
<dbReference type="InterPro" id="IPR027477">
    <property type="entry name" value="Succ_DH/fumarate_Rdtase_cat_sf"/>
</dbReference>
<dbReference type="PANTHER" id="PTHR43400">
    <property type="entry name" value="FUMARATE REDUCTASE"/>
    <property type="match status" value="1"/>
</dbReference>
<evidence type="ECO:0000256" key="2">
    <source>
        <dbReference type="ARBA" id="ARBA00022630"/>
    </source>
</evidence>
<name>Q0RXB7_RHOJR</name>
<dbReference type="Gene3D" id="3.90.700.10">
    <property type="entry name" value="Succinate dehydrogenase/fumarate reductase flavoprotein, catalytic domain"/>
    <property type="match status" value="1"/>
</dbReference>
<dbReference type="PANTHER" id="PTHR43400:SF10">
    <property type="entry name" value="3-OXOSTEROID 1-DEHYDROGENASE"/>
    <property type="match status" value="1"/>
</dbReference>
<comment type="cofactor">
    <cofactor evidence="1">
        <name>FAD</name>
        <dbReference type="ChEBI" id="CHEBI:57692"/>
    </cofactor>
</comment>
<keyword evidence="3" id="KW-0274">FAD</keyword>
<evidence type="ECO:0000256" key="1">
    <source>
        <dbReference type="ARBA" id="ARBA00001974"/>
    </source>
</evidence>
<evidence type="ECO:0000313" key="6">
    <source>
        <dbReference type="EMBL" id="ABH00069.1"/>
    </source>
</evidence>
<evidence type="ECO:0000259" key="5">
    <source>
        <dbReference type="Pfam" id="PF00890"/>
    </source>
</evidence>
<dbReference type="HOGENOM" id="CLU_1383207_0_0_11"/>
<evidence type="ECO:0000256" key="4">
    <source>
        <dbReference type="ARBA" id="ARBA00023002"/>
    </source>
</evidence>
<keyword evidence="2" id="KW-0285">Flavoprotein</keyword>
<dbReference type="Gene3D" id="3.50.50.60">
    <property type="entry name" value="FAD/NAD(P)-binding domain"/>
    <property type="match status" value="1"/>
</dbReference>
<dbReference type="KEGG" id="rha:RHA1_ro09025"/>
<dbReference type="InterPro" id="IPR050315">
    <property type="entry name" value="FAD-oxidoreductase_2"/>
</dbReference>